<name>A9PD71_POPTR</name>
<dbReference type="PROSITE" id="PS00383">
    <property type="entry name" value="TYR_PHOSPHATASE_1"/>
    <property type="match status" value="1"/>
</dbReference>
<protein>
    <recommendedName>
        <fullName evidence="5">Tyrosine specific protein phosphatases domain-containing protein</fullName>
    </recommendedName>
</protein>
<dbReference type="Gene3D" id="3.90.190.10">
    <property type="entry name" value="Protein tyrosine phosphatase superfamily"/>
    <property type="match status" value="1"/>
</dbReference>
<comment type="catalytic activity">
    <reaction evidence="3">
        <text>6-diphospho-1D-myo-inositol pentakisphosphate + H2O = 1D-myo-inositol hexakisphosphate + phosphate + H(+)</text>
        <dbReference type="Rhea" id="RHEA:79703"/>
        <dbReference type="ChEBI" id="CHEBI:15377"/>
        <dbReference type="ChEBI" id="CHEBI:15378"/>
        <dbReference type="ChEBI" id="CHEBI:43474"/>
        <dbReference type="ChEBI" id="CHEBI:58130"/>
        <dbReference type="ChEBI" id="CHEBI:230534"/>
        <dbReference type="EC" id="3.6.1.52"/>
    </reaction>
    <physiologicalReaction direction="left-to-right" evidence="3">
        <dbReference type="Rhea" id="RHEA:79704"/>
    </physiologicalReaction>
</comment>
<comment type="catalytic activity">
    <reaction evidence="2">
        <text>3,5-bis(diphospho)-1D-myo-inositol 1,2,4,6-tetrakisphosphate + H2O = 3-diphospho-1D-myo-inositol 1,2,4,5,6-pentakisphosphate + phosphate + 2 H(+)</text>
        <dbReference type="Rhea" id="RHEA:56312"/>
        <dbReference type="ChEBI" id="CHEBI:15377"/>
        <dbReference type="ChEBI" id="CHEBI:15378"/>
        <dbReference type="ChEBI" id="CHEBI:43474"/>
        <dbReference type="ChEBI" id="CHEBI:140372"/>
        <dbReference type="ChEBI" id="CHEBI:140374"/>
        <dbReference type="EC" id="3.6.1.52"/>
    </reaction>
    <physiologicalReaction direction="left-to-right" evidence="2">
        <dbReference type="Rhea" id="RHEA:56313"/>
    </physiologicalReaction>
</comment>
<dbReference type="PANTHER" id="PTHR31126">
    <property type="entry name" value="TYROSINE-PROTEIN PHOSPHATASE"/>
    <property type="match status" value="1"/>
</dbReference>
<dbReference type="InterPro" id="IPR020428">
    <property type="entry name" value="PFA-DSPs"/>
</dbReference>
<dbReference type="ExpressionAtlas" id="A9PD71">
    <property type="expression patterns" value="baseline and differential"/>
</dbReference>
<sequence>MDFVDAHDIKLFQFGIEGKTESSSTSIPNHTITGALKVLIDVRNHPVLIHCKRGKHRTGCLVGCFRKLQTWCLSSVFEEYQRFAGVKWRATDLRFIETFEVMCLRQCLYSIIYQYQGYGSNKRRLLYQEESIQKPKIKSI</sequence>
<dbReference type="EMBL" id="EF146236">
    <property type="protein sequence ID" value="ABK94324.1"/>
    <property type="molecule type" value="mRNA"/>
</dbReference>
<dbReference type="PRINTS" id="PR01911">
    <property type="entry name" value="PFDSPHPHTASE"/>
</dbReference>
<organism evidence="4">
    <name type="scientific">Populus trichocarpa</name>
    <name type="common">Western balsam poplar</name>
    <name type="synonym">Populus balsamifera subsp. trichocarpa</name>
    <dbReference type="NCBI Taxonomy" id="3694"/>
    <lineage>
        <taxon>Eukaryota</taxon>
        <taxon>Viridiplantae</taxon>
        <taxon>Streptophyta</taxon>
        <taxon>Embryophyta</taxon>
        <taxon>Tracheophyta</taxon>
        <taxon>Spermatophyta</taxon>
        <taxon>Magnoliopsida</taxon>
        <taxon>eudicotyledons</taxon>
        <taxon>Gunneridae</taxon>
        <taxon>Pentapetalae</taxon>
        <taxon>rosids</taxon>
        <taxon>fabids</taxon>
        <taxon>Malpighiales</taxon>
        <taxon>Salicaceae</taxon>
        <taxon>Saliceae</taxon>
        <taxon>Populus</taxon>
    </lineage>
</organism>
<evidence type="ECO:0000313" key="4">
    <source>
        <dbReference type="EMBL" id="ABK94324.1"/>
    </source>
</evidence>
<dbReference type="SUPFAM" id="SSF52799">
    <property type="entry name" value="(Phosphotyrosine protein) phosphatases II"/>
    <property type="match status" value="1"/>
</dbReference>
<dbReference type="GO" id="GO:0016791">
    <property type="term" value="F:phosphatase activity"/>
    <property type="evidence" value="ECO:0007669"/>
    <property type="project" value="InterPro"/>
</dbReference>
<dbReference type="InterPro" id="IPR004861">
    <property type="entry name" value="Siw14-like"/>
</dbReference>
<dbReference type="InterPro" id="IPR029021">
    <property type="entry name" value="Prot-tyrosine_phosphatase-like"/>
</dbReference>
<evidence type="ECO:0008006" key="5">
    <source>
        <dbReference type="Google" id="ProtNLM"/>
    </source>
</evidence>
<evidence type="ECO:0000256" key="2">
    <source>
        <dbReference type="ARBA" id="ARBA00047562"/>
    </source>
</evidence>
<keyword evidence="1" id="KW-0378">Hydrolase</keyword>
<dbReference type="AlphaFoldDB" id="A9PD71"/>
<proteinExistence type="evidence at transcript level"/>
<dbReference type="GO" id="GO:0052847">
    <property type="term" value="F:inositol-1,5-bisdiphosphate-2,3,4,6-tetrakisphosphate 5-diphosphatase activity"/>
    <property type="evidence" value="ECO:0007669"/>
    <property type="project" value="UniProtKB-ARBA"/>
</dbReference>
<dbReference type="PANTHER" id="PTHR31126:SF46">
    <property type="entry name" value="TYROSINE-PROTEIN PHOSPHATASE DSP5"/>
    <property type="match status" value="1"/>
</dbReference>
<dbReference type="Pfam" id="PF03162">
    <property type="entry name" value="Y_phosphatase2"/>
    <property type="match status" value="1"/>
</dbReference>
<dbReference type="GO" id="GO:0052845">
    <property type="term" value="F:inositol-5-diphosphate-1,2,3,4,6-pentakisphosphate diphosphatase activity"/>
    <property type="evidence" value="ECO:0007669"/>
    <property type="project" value="UniProtKB-ARBA"/>
</dbReference>
<evidence type="ECO:0000256" key="3">
    <source>
        <dbReference type="ARBA" id="ARBA00048424"/>
    </source>
</evidence>
<accession>A9PD71</accession>
<evidence type="ECO:0000256" key="1">
    <source>
        <dbReference type="ARBA" id="ARBA00022801"/>
    </source>
</evidence>
<dbReference type="InterPro" id="IPR016130">
    <property type="entry name" value="Tyr_Pase_AS"/>
</dbReference>
<reference evidence="4" key="1">
    <citation type="journal article" date="2008" name="BMC Genomics">
        <title>Analysis of 4,664 high-quality sequence-finished poplar full-length cDNA clones and their utility for the discovery of genes responding to insect feeding.</title>
        <authorList>
            <person name="Ralph S.G."/>
            <person name="Chun H.J."/>
            <person name="Cooper D."/>
            <person name="Kirkpatrick R."/>
            <person name="Kolosova N."/>
            <person name="Gunter L."/>
            <person name="Tuskan G.A."/>
            <person name="Douglas C.J."/>
            <person name="Holt R.A."/>
            <person name="Jones S.J."/>
            <person name="Marra M.A."/>
            <person name="Bohlmann J."/>
        </authorList>
    </citation>
    <scope>NUCLEOTIDE SEQUENCE</scope>
    <source>
        <tissue evidence="4">Phloem and cambium</tissue>
    </source>
</reference>